<dbReference type="GO" id="GO:0003677">
    <property type="term" value="F:DNA binding"/>
    <property type="evidence" value="ECO:0007669"/>
    <property type="project" value="TreeGrafter"/>
</dbReference>
<evidence type="ECO:0000256" key="2">
    <source>
        <dbReference type="ARBA" id="ARBA00023163"/>
    </source>
</evidence>
<dbReference type="EMBL" id="JAPDDP010000074">
    <property type="protein sequence ID" value="MDA0184356.1"/>
    <property type="molecule type" value="Genomic_DNA"/>
</dbReference>
<dbReference type="RefSeq" id="WP_270028808.1">
    <property type="nucleotide sequence ID" value="NZ_JAPDDP010000074.1"/>
</dbReference>
<evidence type="ECO:0000256" key="1">
    <source>
        <dbReference type="ARBA" id="ARBA00023015"/>
    </source>
</evidence>
<reference evidence="4" key="1">
    <citation type="submission" date="2022-10" db="EMBL/GenBank/DDBJ databases">
        <title>The WGS of Solirubrobacter phytolaccae KCTC 29190.</title>
        <authorList>
            <person name="Jiang Z."/>
        </authorList>
    </citation>
    <scope>NUCLEOTIDE SEQUENCE</scope>
    <source>
        <strain evidence="4">KCTC 29190</strain>
    </source>
</reference>
<dbReference type="Gene3D" id="1.10.10.10">
    <property type="entry name" value="Winged helix-like DNA-binding domain superfamily/Winged helix DNA-binding domain"/>
    <property type="match status" value="1"/>
</dbReference>
<dbReference type="InterPro" id="IPR014757">
    <property type="entry name" value="Tscrpt_reg_IclR_C"/>
</dbReference>
<keyword evidence="2" id="KW-0804">Transcription</keyword>
<accession>A0A9X3SC89</accession>
<dbReference type="Pfam" id="PF01614">
    <property type="entry name" value="IclR_C"/>
    <property type="match status" value="1"/>
</dbReference>
<evidence type="ECO:0000313" key="4">
    <source>
        <dbReference type="EMBL" id="MDA0184356.1"/>
    </source>
</evidence>
<evidence type="ECO:0000259" key="3">
    <source>
        <dbReference type="PROSITE" id="PS51078"/>
    </source>
</evidence>
<keyword evidence="1" id="KW-0805">Transcription regulation</keyword>
<protein>
    <submittedName>
        <fullName evidence="4">Helix-turn-helix domain-containing protein</fullName>
    </submittedName>
</protein>
<dbReference type="GO" id="GO:0003700">
    <property type="term" value="F:DNA-binding transcription factor activity"/>
    <property type="evidence" value="ECO:0007669"/>
    <property type="project" value="TreeGrafter"/>
</dbReference>
<keyword evidence="5" id="KW-1185">Reference proteome</keyword>
<dbReference type="PROSITE" id="PS51078">
    <property type="entry name" value="ICLR_ED"/>
    <property type="match status" value="1"/>
</dbReference>
<dbReference type="AlphaFoldDB" id="A0A9X3SC89"/>
<evidence type="ECO:0000313" key="5">
    <source>
        <dbReference type="Proteomes" id="UP001147653"/>
    </source>
</evidence>
<dbReference type="Proteomes" id="UP001147653">
    <property type="component" value="Unassembled WGS sequence"/>
</dbReference>
<dbReference type="Gene3D" id="3.30.450.40">
    <property type="match status" value="1"/>
</dbReference>
<dbReference type="InterPro" id="IPR050707">
    <property type="entry name" value="HTH_MetabolicPath_Reg"/>
</dbReference>
<dbReference type="InterPro" id="IPR036388">
    <property type="entry name" value="WH-like_DNA-bd_sf"/>
</dbReference>
<dbReference type="PANTHER" id="PTHR30136">
    <property type="entry name" value="HELIX-TURN-HELIX TRANSCRIPTIONAL REGULATOR, ICLR FAMILY"/>
    <property type="match status" value="1"/>
</dbReference>
<dbReference type="SUPFAM" id="SSF55781">
    <property type="entry name" value="GAF domain-like"/>
    <property type="match status" value="1"/>
</dbReference>
<proteinExistence type="predicted"/>
<dbReference type="SUPFAM" id="SSF46785">
    <property type="entry name" value="Winged helix' DNA-binding domain"/>
    <property type="match status" value="1"/>
</dbReference>
<comment type="caution">
    <text evidence="4">The sequence shown here is derived from an EMBL/GenBank/DDBJ whole genome shotgun (WGS) entry which is preliminary data.</text>
</comment>
<organism evidence="4 5">
    <name type="scientific">Solirubrobacter phytolaccae</name>
    <dbReference type="NCBI Taxonomy" id="1404360"/>
    <lineage>
        <taxon>Bacteria</taxon>
        <taxon>Bacillati</taxon>
        <taxon>Actinomycetota</taxon>
        <taxon>Thermoleophilia</taxon>
        <taxon>Solirubrobacterales</taxon>
        <taxon>Solirubrobacteraceae</taxon>
        <taxon>Solirubrobacter</taxon>
    </lineage>
</organism>
<name>A0A9X3SC89_9ACTN</name>
<sequence length="250" mass="26635">MSPSATEAFFASRAMQALEVLAFGPSTATRVADELQVHPRTARRLLNRMVHDGWLIRRDGPRPTYTPTLRIVALAAQLAQRAPLVRHGLEVTSELHADTGWDVHLAVPSYRSALRLVRATGAEDAVPALRDLAPAHAIAAGKLLLAFREPWRDAVLAAPLTAVTARTVTDPLALRAELERARRHGFAVENAEFRAGVRAVAVPVIGEGGEVVAALAVSAGEVELEVLVERREPLSAAAAALGTRLDGAAT</sequence>
<dbReference type="GO" id="GO:0045892">
    <property type="term" value="P:negative regulation of DNA-templated transcription"/>
    <property type="evidence" value="ECO:0007669"/>
    <property type="project" value="TreeGrafter"/>
</dbReference>
<dbReference type="InterPro" id="IPR036390">
    <property type="entry name" value="WH_DNA-bd_sf"/>
</dbReference>
<feature type="domain" description="IclR-ED" evidence="3">
    <location>
        <begin position="70"/>
        <end position="247"/>
    </location>
</feature>
<dbReference type="PANTHER" id="PTHR30136:SF35">
    <property type="entry name" value="HTH-TYPE TRANSCRIPTIONAL REGULATOR RV1719"/>
    <property type="match status" value="1"/>
</dbReference>
<dbReference type="InterPro" id="IPR029016">
    <property type="entry name" value="GAF-like_dom_sf"/>
</dbReference>
<gene>
    <name evidence="4" type="ORF">OJ997_28890</name>
</gene>